<protein>
    <submittedName>
        <fullName evidence="1">Uncharacterized protein</fullName>
    </submittedName>
</protein>
<dbReference type="Proteomes" id="UP000054565">
    <property type="component" value="Unassembled WGS sequence"/>
</dbReference>
<accession>A0A0J7B4Q9</accession>
<name>A0A0J7B4Q9_COCIT</name>
<organism evidence="1 2">
    <name type="scientific">Coccidioides immitis RMSCC 2394</name>
    <dbReference type="NCBI Taxonomy" id="404692"/>
    <lineage>
        <taxon>Eukaryota</taxon>
        <taxon>Fungi</taxon>
        <taxon>Dikarya</taxon>
        <taxon>Ascomycota</taxon>
        <taxon>Pezizomycotina</taxon>
        <taxon>Eurotiomycetes</taxon>
        <taxon>Eurotiomycetidae</taxon>
        <taxon>Onygenales</taxon>
        <taxon>Onygenaceae</taxon>
        <taxon>Coccidioides</taxon>
    </lineage>
</organism>
<reference evidence="2" key="1">
    <citation type="journal article" date="2010" name="Genome Res.">
        <title>Population genomic sequencing of Coccidioides fungi reveals recent hybridization and transposon control.</title>
        <authorList>
            <person name="Neafsey D.E."/>
            <person name="Barker B.M."/>
            <person name="Sharpton T.J."/>
            <person name="Stajich J.E."/>
            <person name="Park D.J."/>
            <person name="Whiston E."/>
            <person name="Hung C.-Y."/>
            <person name="McMahan C."/>
            <person name="White J."/>
            <person name="Sykes S."/>
            <person name="Heiman D."/>
            <person name="Young S."/>
            <person name="Zeng Q."/>
            <person name="Abouelleil A."/>
            <person name="Aftuck L."/>
            <person name="Bessette D."/>
            <person name="Brown A."/>
            <person name="FitzGerald M."/>
            <person name="Lui A."/>
            <person name="Macdonald J.P."/>
            <person name="Priest M."/>
            <person name="Orbach M.J."/>
            <person name="Galgiani J.N."/>
            <person name="Kirkland T.N."/>
            <person name="Cole G.T."/>
            <person name="Birren B.W."/>
            <person name="Henn M.R."/>
            <person name="Taylor J.W."/>
            <person name="Rounsley S.D."/>
        </authorList>
    </citation>
    <scope>NUCLEOTIDE SEQUENCE [LARGE SCALE GENOMIC DNA]</scope>
    <source>
        <strain evidence="2">RMSCC 2394</strain>
    </source>
</reference>
<evidence type="ECO:0000313" key="1">
    <source>
        <dbReference type="EMBL" id="KMP04887.1"/>
    </source>
</evidence>
<gene>
    <name evidence="1" type="ORF">CIRG_04568</name>
</gene>
<dbReference type="EMBL" id="DS028095">
    <property type="protein sequence ID" value="KMP04887.1"/>
    <property type="molecule type" value="Genomic_DNA"/>
</dbReference>
<dbReference type="AlphaFoldDB" id="A0A0J7B4Q9"/>
<sequence>MGGNLPLPAAFCHHEENFCSAQTNKVDGVSPPPQAPKYDLLVSGLECRIKSGESSNHGVHHLSELPVRSANPCIQINHRPSTVVSESLFTNFLRLNVDELHSD</sequence>
<proteinExistence type="predicted"/>
<evidence type="ECO:0000313" key="2">
    <source>
        <dbReference type="Proteomes" id="UP000054565"/>
    </source>
</evidence>